<reference evidence="13" key="1">
    <citation type="submission" date="2025-08" db="UniProtKB">
        <authorList>
            <consortium name="RefSeq"/>
        </authorList>
    </citation>
    <scope>IDENTIFICATION</scope>
    <source>
        <tissue evidence="13">Whole body</tissue>
    </source>
</reference>
<feature type="repeat" description="Solcar" evidence="9">
    <location>
        <begin position="1"/>
        <end position="42"/>
    </location>
</feature>
<dbReference type="Gene3D" id="1.50.40.10">
    <property type="entry name" value="Mitochondrial carrier domain"/>
    <property type="match status" value="1"/>
</dbReference>
<keyword evidence="5" id="KW-0677">Repeat</keyword>
<protein>
    <submittedName>
        <fullName evidence="13">Mitochondrial ornithine transporter 1-like</fullName>
    </submittedName>
</protein>
<dbReference type="GO" id="GO:0031966">
    <property type="term" value="C:mitochondrial membrane"/>
    <property type="evidence" value="ECO:0007669"/>
    <property type="project" value="UniProtKB-SubCell"/>
</dbReference>
<evidence type="ECO:0000256" key="5">
    <source>
        <dbReference type="ARBA" id="ARBA00022737"/>
    </source>
</evidence>
<evidence type="ECO:0000256" key="6">
    <source>
        <dbReference type="ARBA" id="ARBA00022989"/>
    </source>
</evidence>
<dbReference type="SUPFAM" id="SSF103506">
    <property type="entry name" value="Mitochondrial carrier"/>
    <property type="match status" value="2"/>
</dbReference>
<feature type="transmembrane region" description="Helical" evidence="11">
    <location>
        <begin position="110"/>
        <end position="129"/>
    </location>
</feature>
<evidence type="ECO:0000256" key="2">
    <source>
        <dbReference type="ARBA" id="ARBA00006375"/>
    </source>
</evidence>
<accession>A0A8B8FRS4</accession>
<keyword evidence="8 9" id="KW-0472">Membrane</keyword>
<evidence type="ECO:0000256" key="11">
    <source>
        <dbReference type="SAM" id="Phobius"/>
    </source>
</evidence>
<keyword evidence="4 9" id="KW-0812">Transmembrane</keyword>
<dbReference type="InterPro" id="IPR050567">
    <property type="entry name" value="Mitochondrial_Carrier"/>
</dbReference>
<keyword evidence="6 11" id="KW-1133">Transmembrane helix</keyword>
<organism evidence="12 13">
    <name type="scientific">Sipha flava</name>
    <name type="common">yellow sugarcane aphid</name>
    <dbReference type="NCBI Taxonomy" id="143950"/>
    <lineage>
        <taxon>Eukaryota</taxon>
        <taxon>Metazoa</taxon>
        <taxon>Ecdysozoa</taxon>
        <taxon>Arthropoda</taxon>
        <taxon>Hexapoda</taxon>
        <taxon>Insecta</taxon>
        <taxon>Pterygota</taxon>
        <taxon>Neoptera</taxon>
        <taxon>Paraneoptera</taxon>
        <taxon>Hemiptera</taxon>
        <taxon>Sternorrhyncha</taxon>
        <taxon>Aphidomorpha</taxon>
        <taxon>Aphidoidea</taxon>
        <taxon>Aphididae</taxon>
        <taxon>Sipha</taxon>
    </lineage>
</organism>
<sequence length="158" mass="17468">MVREIWKKNGFKGFYRGLWATMARESVGSAAFFGTYELTRGLLTPADKRKEDLNVVATMAVGALSSVTMLLPSYPMDVIKSRVQMSEKGVNGGYRAVWNTIGSLRTLYSGLWPTLAKSVLVSGMFLFAAEITKRFLSKLFAPNRPTVDSPFESGPLDE</sequence>
<evidence type="ECO:0000313" key="13">
    <source>
        <dbReference type="RefSeq" id="XP_025413654.1"/>
    </source>
</evidence>
<keyword evidence="12" id="KW-1185">Reference proteome</keyword>
<evidence type="ECO:0000313" key="12">
    <source>
        <dbReference type="Proteomes" id="UP000694846"/>
    </source>
</evidence>
<feature type="repeat" description="Solcar" evidence="9">
    <location>
        <begin position="53"/>
        <end position="135"/>
    </location>
</feature>
<dbReference type="OrthoDB" id="193856at2759"/>
<dbReference type="GO" id="GO:0022857">
    <property type="term" value="F:transmembrane transporter activity"/>
    <property type="evidence" value="ECO:0007669"/>
    <property type="project" value="TreeGrafter"/>
</dbReference>
<dbReference type="AlphaFoldDB" id="A0A8B8FRS4"/>
<dbReference type="InterPro" id="IPR018108">
    <property type="entry name" value="MCP_transmembrane"/>
</dbReference>
<evidence type="ECO:0000256" key="1">
    <source>
        <dbReference type="ARBA" id="ARBA00004225"/>
    </source>
</evidence>
<keyword evidence="7" id="KW-0496">Mitochondrion</keyword>
<proteinExistence type="inferred from homology"/>
<evidence type="ECO:0000256" key="7">
    <source>
        <dbReference type="ARBA" id="ARBA00023128"/>
    </source>
</evidence>
<evidence type="ECO:0000256" key="4">
    <source>
        <dbReference type="ARBA" id="ARBA00022692"/>
    </source>
</evidence>
<evidence type="ECO:0000256" key="10">
    <source>
        <dbReference type="RuleBase" id="RU000488"/>
    </source>
</evidence>
<evidence type="ECO:0000256" key="9">
    <source>
        <dbReference type="PROSITE-ProRule" id="PRU00282"/>
    </source>
</evidence>
<dbReference type="Proteomes" id="UP000694846">
    <property type="component" value="Unplaced"/>
</dbReference>
<dbReference type="InterPro" id="IPR023395">
    <property type="entry name" value="MCP_dom_sf"/>
</dbReference>
<comment type="similarity">
    <text evidence="2 10">Belongs to the mitochondrial carrier (TC 2.A.29) family.</text>
</comment>
<keyword evidence="3 10" id="KW-0813">Transport</keyword>
<feature type="transmembrane region" description="Helical" evidence="11">
    <location>
        <begin position="53"/>
        <end position="74"/>
    </location>
</feature>
<dbReference type="RefSeq" id="XP_025413654.1">
    <property type="nucleotide sequence ID" value="XM_025557869.1"/>
</dbReference>
<dbReference type="PROSITE" id="PS50920">
    <property type="entry name" value="SOLCAR"/>
    <property type="match status" value="2"/>
</dbReference>
<dbReference type="GeneID" id="112685844"/>
<dbReference type="Pfam" id="PF00153">
    <property type="entry name" value="Mito_carr"/>
    <property type="match status" value="2"/>
</dbReference>
<name>A0A8B8FRS4_9HEMI</name>
<evidence type="ECO:0000256" key="3">
    <source>
        <dbReference type="ARBA" id="ARBA00022448"/>
    </source>
</evidence>
<evidence type="ECO:0000256" key="8">
    <source>
        <dbReference type="ARBA" id="ARBA00023136"/>
    </source>
</evidence>
<dbReference type="PANTHER" id="PTHR45624">
    <property type="entry name" value="MITOCHONDRIAL BASIC AMINO ACIDS TRANSPORTER-RELATED"/>
    <property type="match status" value="1"/>
</dbReference>
<gene>
    <name evidence="13" type="primary">LOC112685844</name>
</gene>
<comment type="subcellular location">
    <subcellularLocation>
        <location evidence="1">Mitochondrion membrane</location>
        <topology evidence="1">Multi-pass membrane protein</topology>
    </subcellularLocation>
</comment>